<dbReference type="Gene3D" id="6.20.250.60">
    <property type="match status" value="1"/>
</dbReference>
<reference evidence="4 5" key="1">
    <citation type="journal article" date="2024" name="Nat. Commun.">
        <title>Phylogenomics reveals the evolutionary origins of lichenization in chlorophyte algae.</title>
        <authorList>
            <person name="Puginier C."/>
            <person name="Libourel C."/>
            <person name="Otte J."/>
            <person name="Skaloud P."/>
            <person name="Haon M."/>
            <person name="Grisel S."/>
            <person name="Petersen M."/>
            <person name="Berrin J.G."/>
            <person name="Delaux P.M."/>
            <person name="Dal Grande F."/>
            <person name="Keller J."/>
        </authorList>
    </citation>
    <scope>NUCLEOTIDE SEQUENCE [LARGE SCALE GENOMIC DNA]</scope>
    <source>
        <strain evidence="4 5">SAG 216-7</strain>
    </source>
</reference>
<sequence>MGNTHAKRALGDDGASEDGSFGPGSPPASPGPSSPLTYSPQMAMDPMPMAETVQLVRDHAAEFHGVAAWPAQPKLVPTVIVWSHGGEHVEVEGSFDNWGVRHTMQKSGKDFTIIKLLPPGVYQYKFIVDNEWKYAPDQPAMHDERGIINNVVEVQEYVPDQLDSLVGFEPPPSPPESYDNPRQVAEDFAKDPPAMPPHLQLTLLNVPSVGDEQESLPRPQHVILNHLYCQRNSRSINATVVGTTHRYKSKYVTTVMYKPKRRRPSTQHSGPDIAGDHAMSGA</sequence>
<dbReference type="EMBL" id="JALJOT010000008">
    <property type="protein sequence ID" value="KAK9908038.1"/>
    <property type="molecule type" value="Genomic_DNA"/>
</dbReference>
<dbReference type="InterPro" id="IPR013783">
    <property type="entry name" value="Ig-like_fold"/>
</dbReference>
<dbReference type="PANTHER" id="PTHR46316">
    <property type="entry name" value="SNF1-RELATED PROTEIN KINASE REGULATORY SUBUNIT BETA-1"/>
    <property type="match status" value="1"/>
</dbReference>
<dbReference type="InterPro" id="IPR043554">
    <property type="entry name" value="KINB"/>
</dbReference>
<feature type="region of interest" description="Disordered" evidence="2">
    <location>
        <begin position="1"/>
        <end position="43"/>
    </location>
</feature>
<feature type="region of interest" description="Disordered" evidence="2">
    <location>
        <begin position="258"/>
        <end position="282"/>
    </location>
</feature>
<accession>A0ABR2YMB9</accession>
<comment type="similarity">
    <text evidence="1">Belongs to the 5'-AMP-activated protein kinase beta subunit family.</text>
</comment>
<dbReference type="Pfam" id="PF04739">
    <property type="entry name" value="AMPKBI"/>
    <property type="match status" value="1"/>
</dbReference>
<proteinExistence type="inferred from homology"/>
<keyword evidence="5" id="KW-1185">Reference proteome</keyword>
<dbReference type="SUPFAM" id="SSF160219">
    <property type="entry name" value="AMPKBI-like"/>
    <property type="match status" value="1"/>
</dbReference>
<dbReference type="InterPro" id="IPR006828">
    <property type="entry name" value="ASC_dom"/>
</dbReference>
<dbReference type="InterPro" id="IPR014756">
    <property type="entry name" value="Ig_E-set"/>
</dbReference>
<comment type="caution">
    <text evidence="4">The sequence shown here is derived from an EMBL/GenBank/DDBJ whole genome shotgun (WGS) entry which is preliminary data.</text>
</comment>
<protein>
    <recommendedName>
        <fullName evidence="3">Association with the SNF1 complex (ASC) domain-containing protein</fullName>
    </recommendedName>
</protein>
<evidence type="ECO:0000256" key="1">
    <source>
        <dbReference type="ARBA" id="ARBA00010926"/>
    </source>
</evidence>
<evidence type="ECO:0000259" key="3">
    <source>
        <dbReference type="SMART" id="SM01010"/>
    </source>
</evidence>
<organism evidence="4 5">
    <name type="scientific">Coccomyxa subellipsoidea</name>
    <dbReference type="NCBI Taxonomy" id="248742"/>
    <lineage>
        <taxon>Eukaryota</taxon>
        <taxon>Viridiplantae</taxon>
        <taxon>Chlorophyta</taxon>
        <taxon>core chlorophytes</taxon>
        <taxon>Trebouxiophyceae</taxon>
        <taxon>Trebouxiophyceae incertae sedis</taxon>
        <taxon>Coccomyxaceae</taxon>
        <taxon>Coccomyxa</taxon>
    </lineage>
</organism>
<feature type="compositionally biased region" description="Pro residues" evidence="2">
    <location>
        <begin position="24"/>
        <end position="33"/>
    </location>
</feature>
<evidence type="ECO:0000313" key="4">
    <source>
        <dbReference type="EMBL" id="KAK9908038.1"/>
    </source>
</evidence>
<dbReference type="InterPro" id="IPR032640">
    <property type="entry name" value="AMPK1_CBM"/>
</dbReference>
<dbReference type="Gene3D" id="2.60.40.10">
    <property type="entry name" value="Immunoglobulins"/>
    <property type="match status" value="1"/>
</dbReference>
<dbReference type="InterPro" id="IPR037256">
    <property type="entry name" value="ASC_dom_sf"/>
</dbReference>
<name>A0ABR2YMB9_9CHLO</name>
<feature type="domain" description="Association with the SNF1 complex (ASC)" evidence="3">
    <location>
        <begin position="171"/>
        <end position="260"/>
    </location>
</feature>
<evidence type="ECO:0000256" key="2">
    <source>
        <dbReference type="SAM" id="MobiDB-lite"/>
    </source>
</evidence>
<dbReference type="SMART" id="SM01010">
    <property type="entry name" value="AMPKBI"/>
    <property type="match status" value="1"/>
</dbReference>
<dbReference type="CDD" id="cd02859">
    <property type="entry name" value="E_set_AMPKbeta_like_N"/>
    <property type="match status" value="1"/>
</dbReference>
<dbReference type="SUPFAM" id="SSF81296">
    <property type="entry name" value="E set domains"/>
    <property type="match status" value="1"/>
</dbReference>
<dbReference type="Pfam" id="PF16561">
    <property type="entry name" value="AMPK1_CBM"/>
    <property type="match status" value="1"/>
</dbReference>
<evidence type="ECO:0000313" key="5">
    <source>
        <dbReference type="Proteomes" id="UP001491310"/>
    </source>
</evidence>
<gene>
    <name evidence="4" type="ORF">WJX75_001904</name>
</gene>
<dbReference type="Proteomes" id="UP001491310">
    <property type="component" value="Unassembled WGS sequence"/>
</dbReference>
<dbReference type="PANTHER" id="PTHR46316:SF2">
    <property type="entry name" value="SNF1-RELATED PROTEIN KINASE REGULATORY SUBUNIT BETA-2"/>
    <property type="match status" value="1"/>
</dbReference>